<keyword evidence="1" id="KW-0004">4Fe-4S</keyword>
<keyword evidence="11" id="KW-1185">Reference proteome</keyword>
<evidence type="ECO:0000256" key="5">
    <source>
        <dbReference type="ARBA" id="ARBA00023004"/>
    </source>
</evidence>
<sequence>MVDSAEFPDPDERLVLEPGCRRCPALAEARECIAWGAGPTDAAVMVIGEAPGAGRPPEDADDTAADPAPPVDADADDPWRGGNWTGMAFTTRHSGRRIRTLLAEAGYGDDAYYTNAVKCFPEGDDGSNREPTEQERANCRPHLQTEIERIDPDVLVPAGKHAAASTFVLADLTLDGFLDTVLDPVDSPEIDPAILPILHPSYQDVWIARLGYEHDEYVAAIGDALDRLTGE</sequence>
<dbReference type="Gene3D" id="3.40.470.10">
    <property type="entry name" value="Uracil-DNA glycosylase-like domain"/>
    <property type="match status" value="1"/>
</dbReference>
<evidence type="ECO:0000256" key="6">
    <source>
        <dbReference type="ARBA" id="ARBA00023014"/>
    </source>
</evidence>
<keyword evidence="6" id="KW-0411">Iron-sulfur</keyword>
<dbReference type="GO" id="GO:0046872">
    <property type="term" value="F:metal ion binding"/>
    <property type="evidence" value="ECO:0007669"/>
    <property type="project" value="UniProtKB-KW"/>
</dbReference>
<evidence type="ECO:0000256" key="8">
    <source>
        <dbReference type="SAM" id="MobiDB-lite"/>
    </source>
</evidence>
<protein>
    <recommendedName>
        <fullName evidence="9">Uracil-DNA glycosylase-like domain-containing protein</fullName>
    </recommendedName>
</protein>
<evidence type="ECO:0000313" key="11">
    <source>
        <dbReference type="Proteomes" id="UP001500420"/>
    </source>
</evidence>
<organism evidence="10 11">
    <name type="scientific">Natronoarchaeum mannanilyticum</name>
    <dbReference type="NCBI Taxonomy" id="926360"/>
    <lineage>
        <taxon>Archaea</taxon>
        <taxon>Methanobacteriati</taxon>
        <taxon>Methanobacteriota</taxon>
        <taxon>Stenosarchaea group</taxon>
        <taxon>Halobacteria</taxon>
        <taxon>Halobacteriales</taxon>
        <taxon>Natronoarchaeaceae</taxon>
    </lineage>
</organism>
<dbReference type="SMART" id="SM00986">
    <property type="entry name" value="UDG"/>
    <property type="match status" value="1"/>
</dbReference>
<name>A0AAV3T7Y9_9EURY</name>
<dbReference type="InterPro" id="IPR005122">
    <property type="entry name" value="Uracil-DNA_glycosylase-like"/>
</dbReference>
<keyword evidence="3" id="KW-0227">DNA damage</keyword>
<evidence type="ECO:0000256" key="4">
    <source>
        <dbReference type="ARBA" id="ARBA00022801"/>
    </source>
</evidence>
<dbReference type="PANTHER" id="PTHR33693:SF1">
    <property type="entry name" value="TYPE-4 URACIL-DNA GLYCOSYLASE"/>
    <property type="match status" value="1"/>
</dbReference>
<keyword evidence="2" id="KW-0479">Metal-binding</keyword>
<comment type="caution">
    <text evidence="10">The sequence shown here is derived from an EMBL/GenBank/DDBJ whole genome shotgun (WGS) entry which is preliminary data.</text>
</comment>
<dbReference type="GO" id="GO:0006281">
    <property type="term" value="P:DNA repair"/>
    <property type="evidence" value="ECO:0007669"/>
    <property type="project" value="UniProtKB-KW"/>
</dbReference>
<dbReference type="SMART" id="SM00987">
    <property type="entry name" value="UreE_C"/>
    <property type="match status" value="1"/>
</dbReference>
<feature type="region of interest" description="Disordered" evidence="8">
    <location>
        <begin position="49"/>
        <end position="80"/>
    </location>
</feature>
<keyword evidence="7" id="KW-0234">DNA repair</keyword>
<keyword evidence="4" id="KW-0378">Hydrolase</keyword>
<dbReference type="InterPro" id="IPR036895">
    <property type="entry name" value="Uracil-DNA_glycosylase-like_sf"/>
</dbReference>
<evidence type="ECO:0000256" key="2">
    <source>
        <dbReference type="ARBA" id="ARBA00022723"/>
    </source>
</evidence>
<dbReference type="Pfam" id="PF03167">
    <property type="entry name" value="UDG"/>
    <property type="match status" value="1"/>
</dbReference>
<accession>A0AAV3T7Y9</accession>
<dbReference type="EMBL" id="BAAADV010000001">
    <property type="protein sequence ID" value="GAA0667810.1"/>
    <property type="molecule type" value="Genomic_DNA"/>
</dbReference>
<evidence type="ECO:0000259" key="9">
    <source>
        <dbReference type="SMART" id="SM00986"/>
    </source>
</evidence>
<evidence type="ECO:0000313" key="10">
    <source>
        <dbReference type="EMBL" id="GAA0667810.1"/>
    </source>
</evidence>
<dbReference type="InterPro" id="IPR051536">
    <property type="entry name" value="UDG_Type-4/5"/>
</dbReference>
<dbReference type="Proteomes" id="UP001500420">
    <property type="component" value="Unassembled WGS sequence"/>
</dbReference>
<evidence type="ECO:0000256" key="7">
    <source>
        <dbReference type="ARBA" id="ARBA00023204"/>
    </source>
</evidence>
<gene>
    <name evidence="10" type="ORF">GCM10009020_11830</name>
</gene>
<dbReference type="GO" id="GO:0097506">
    <property type="term" value="F:deaminated base DNA N-glycosylase activity"/>
    <property type="evidence" value="ECO:0007669"/>
    <property type="project" value="UniProtKB-ARBA"/>
</dbReference>
<keyword evidence="5" id="KW-0408">Iron</keyword>
<feature type="domain" description="Uracil-DNA glycosylase-like" evidence="9">
    <location>
        <begin position="35"/>
        <end position="222"/>
    </location>
</feature>
<dbReference type="PANTHER" id="PTHR33693">
    <property type="entry name" value="TYPE-5 URACIL-DNA GLYCOSYLASE"/>
    <property type="match status" value="1"/>
</dbReference>
<dbReference type="RefSeq" id="WP_343772990.1">
    <property type="nucleotide sequence ID" value="NZ_BAAADV010000001.1"/>
</dbReference>
<evidence type="ECO:0000256" key="3">
    <source>
        <dbReference type="ARBA" id="ARBA00022763"/>
    </source>
</evidence>
<dbReference type="GO" id="GO:0051539">
    <property type="term" value="F:4 iron, 4 sulfur cluster binding"/>
    <property type="evidence" value="ECO:0007669"/>
    <property type="project" value="UniProtKB-KW"/>
</dbReference>
<proteinExistence type="predicted"/>
<evidence type="ECO:0000256" key="1">
    <source>
        <dbReference type="ARBA" id="ARBA00022485"/>
    </source>
</evidence>
<dbReference type="AlphaFoldDB" id="A0AAV3T7Y9"/>
<reference evidence="10 11" key="1">
    <citation type="journal article" date="2019" name="Int. J. Syst. Evol. Microbiol.">
        <title>The Global Catalogue of Microorganisms (GCM) 10K type strain sequencing project: providing services to taxonomists for standard genome sequencing and annotation.</title>
        <authorList>
            <consortium name="The Broad Institute Genomics Platform"/>
            <consortium name="The Broad Institute Genome Sequencing Center for Infectious Disease"/>
            <person name="Wu L."/>
            <person name="Ma J."/>
        </authorList>
    </citation>
    <scope>NUCLEOTIDE SEQUENCE [LARGE SCALE GENOMIC DNA]</scope>
    <source>
        <strain evidence="10 11">JCM 16328</strain>
    </source>
</reference>
<dbReference type="SUPFAM" id="SSF52141">
    <property type="entry name" value="Uracil-DNA glycosylase-like"/>
    <property type="match status" value="2"/>
</dbReference>